<evidence type="ECO:0000313" key="4">
    <source>
        <dbReference type="EMBL" id="GBL44610.1"/>
    </source>
</evidence>
<evidence type="ECO:0000256" key="2">
    <source>
        <dbReference type="SAM" id="SignalP"/>
    </source>
</evidence>
<dbReference type="InterPro" id="IPR001763">
    <property type="entry name" value="Rhodanese-like_dom"/>
</dbReference>
<dbReference type="EMBL" id="BGOW01000002">
    <property type="protein sequence ID" value="GBL44610.1"/>
    <property type="molecule type" value="Genomic_DNA"/>
</dbReference>
<feature type="domain" description="Rhodanese" evidence="3">
    <location>
        <begin position="173"/>
        <end position="273"/>
    </location>
</feature>
<proteinExistence type="predicted"/>
<dbReference type="AlphaFoldDB" id="A0A401JAN2"/>
<sequence length="324" mass="35313">MRGFFPILFTMLWMVLAGNSQASEVAFGYTDHASNLIGSVTVVDARAEDACLHYTVRGAHCLPAADFLGPHGRLASFREIYWLLGTAGLSEQAHVLVVGDDPTERDFVAGMLYLCGQRKVSILTIPIARGAGLEQTQMGQGTGRGMTRNPIYLGVVREGRIVLRDELAQALTTNHPPLLLDGRSDDEYWGARIRAMRGGHLPGAQSLPMFKARQQIAKNTLQLPLRDGLVVYANDPFESVAYFTLLRAGAGAEVRVFQDGWVDWANHPALPMDSVTYPNALLSVAPARQPEKQTNPGQIALILGGISMLTAFSAGFFYLGKRRS</sequence>
<reference evidence="4 5" key="1">
    <citation type="journal article" date="2019" name="Front. Microbiol.">
        <title>Genomes of Neutrophilic Sulfur-Oxidizing Chemolithoautotrophs Representing 9 Proteobacterial Species From 8 Genera.</title>
        <authorList>
            <person name="Watanabe T."/>
            <person name="Kojima H."/>
            <person name="Umezawa K."/>
            <person name="Hori C."/>
            <person name="Takasuka T.E."/>
            <person name="Kato Y."/>
            <person name="Fukui M."/>
        </authorList>
    </citation>
    <scope>NUCLEOTIDE SEQUENCE [LARGE SCALE GENOMIC DNA]</scope>
    <source>
        <strain evidence="4 5">TTN</strain>
    </source>
</reference>
<keyword evidence="2" id="KW-0732">Signal</keyword>
<feature type="transmembrane region" description="Helical" evidence="1">
    <location>
        <begin position="299"/>
        <end position="319"/>
    </location>
</feature>
<keyword evidence="1" id="KW-1133">Transmembrane helix</keyword>
<keyword evidence="5" id="KW-1185">Reference proteome</keyword>
<dbReference type="Pfam" id="PF00581">
    <property type="entry name" value="Rhodanese"/>
    <property type="match status" value="1"/>
</dbReference>
<keyword evidence="1" id="KW-0812">Transmembrane</keyword>
<keyword evidence="1" id="KW-0472">Membrane</keyword>
<dbReference type="PROSITE" id="PS50206">
    <property type="entry name" value="RHODANESE_3"/>
    <property type="match status" value="1"/>
</dbReference>
<dbReference type="OrthoDB" id="8561680at2"/>
<feature type="signal peptide" evidence="2">
    <location>
        <begin position="1"/>
        <end position="22"/>
    </location>
</feature>
<organism evidence="4 5">
    <name type="scientific">Sulfuriferula multivorans</name>
    <dbReference type="NCBI Taxonomy" id="1559896"/>
    <lineage>
        <taxon>Bacteria</taxon>
        <taxon>Pseudomonadati</taxon>
        <taxon>Pseudomonadota</taxon>
        <taxon>Betaproteobacteria</taxon>
        <taxon>Nitrosomonadales</taxon>
        <taxon>Sulfuricellaceae</taxon>
        <taxon>Sulfuriferula</taxon>
    </lineage>
</organism>
<evidence type="ECO:0000313" key="5">
    <source>
        <dbReference type="Proteomes" id="UP000286806"/>
    </source>
</evidence>
<dbReference type="RefSeq" id="WP_124703450.1">
    <property type="nucleotide sequence ID" value="NZ_BGOW01000002.1"/>
</dbReference>
<dbReference type="Gene3D" id="3.40.250.10">
    <property type="entry name" value="Rhodanese-like domain"/>
    <property type="match status" value="2"/>
</dbReference>
<dbReference type="CDD" id="cd00158">
    <property type="entry name" value="RHOD"/>
    <property type="match status" value="1"/>
</dbReference>
<comment type="caution">
    <text evidence="4">The sequence shown here is derived from an EMBL/GenBank/DDBJ whole genome shotgun (WGS) entry which is preliminary data.</text>
</comment>
<dbReference type="SUPFAM" id="SSF52821">
    <property type="entry name" value="Rhodanese/Cell cycle control phosphatase"/>
    <property type="match status" value="2"/>
</dbReference>
<evidence type="ECO:0000256" key="1">
    <source>
        <dbReference type="SAM" id="Phobius"/>
    </source>
</evidence>
<dbReference type="InterPro" id="IPR036873">
    <property type="entry name" value="Rhodanese-like_dom_sf"/>
</dbReference>
<gene>
    <name evidence="4" type="ORF">SFMTTN_0410</name>
</gene>
<feature type="chain" id="PRO_5019047647" description="Rhodanese domain-containing protein" evidence="2">
    <location>
        <begin position="23"/>
        <end position="324"/>
    </location>
</feature>
<evidence type="ECO:0000259" key="3">
    <source>
        <dbReference type="PROSITE" id="PS50206"/>
    </source>
</evidence>
<dbReference type="SMART" id="SM00450">
    <property type="entry name" value="RHOD"/>
    <property type="match status" value="1"/>
</dbReference>
<protein>
    <recommendedName>
        <fullName evidence="3">Rhodanese domain-containing protein</fullName>
    </recommendedName>
</protein>
<accession>A0A401JAN2</accession>
<dbReference type="Proteomes" id="UP000286806">
    <property type="component" value="Unassembled WGS sequence"/>
</dbReference>
<name>A0A401JAN2_9PROT</name>